<evidence type="ECO:0000256" key="2">
    <source>
        <dbReference type="SAM" id="MobiDB-lite"/>
    </source>
</evidence>
<keyword evidence="1" id="KW-0863">Zinc-finger</keyword>
<proteinExistence type="predicted"/>
<name>A0ABP7T2K1_9PSEU</name>
<evidence type="ECO:0000256" key="1">
    <source>
        <dbReference type="PROSITE-ProRule" id="PRU00325"/>
    </source>
</evidence>
<reference evidence="5" key="1">
    <citation type="journal article" date="2019" name="Int. J. Syst. Evol. Microbiol.">
        <title>The Global Catalogue of Microorganisms (GCM) 10K type strain sequencing project: providing services to taxonomists for standard genome sequencing and annotation.</title>
        <authorList>
            <consortium name="The Broad Institute Genomics Platform"/>
            <consortium name="The Broad Institute Genome Sequencing Center for Infectious Disease"/>
            <person name="Wu L."/>
            <person name="Ma J."/>
        </authorList>
    </citation>
    <scope>NUCLEOTIDE SEQUENCE [LARGE SCALE GENOMIC DNA]</scope>
    <source>
        <strain evidence="5">JCM 17342</strain>
    </source>
</reference>
<protein>
    <recommendedName>
        <fullName evidence="3">SWIM-type domain-containing protein</fullName>
    </recommendedName>
</protein>
<organism evidence="4 5">
    <name type="scientific">Allokutzneria multivorans</name>
    <dbReference type="NCBI Taxonomy" id="1142134"/>
    <lineage>
        <taxon>Bacteria</taxon>
        <taxon>Bacillati</taxon>
        <taxon>Actinomycetota</taxon>
        <taxon>Actinomycetes</taxon>
        <taxon>Pseudonocardiales</taxon>
        <taxon>Pseudonocardiaceae</taxon>
        <taxon>Allokutzneria</taxon>
    </lineage>
</organism>
<accession>A0ABP7T2K1</accession>
<dbReference type="InterPro" id="IPR007527">
    <property type="entry name" value="Znf_SWIM"/>
</dbReference>
<dbReference type="EMBL" id="BAABAL010000018">
    <property type="protein sequence ID" value="GAA4020046.1"/>
    <property type="molecule type" value="Genomic_DNA"/>
</dbReference>
<gene>
    <name evidence="4" type="ORF">GCM10022247_49890</name>
</gene>
<evidence type="ECO:0000313" key="4">
    <source>
        <dbReference type="EMBL" id="GAA4020046.1"/>
    </source>
</evidence>
<feature type="compositionally biased region" description="Basic residues" evidence="2">
    <location>
        <begin position="400"/>
        <end position="409"/>
    </location>
</feature>
<dbReference type="PROSITE" id="PS50966">
    <property type="entry name" value="ZF_SWIM"/>
    <property type="match status" value="1"/>
</dbReference>
<feature type="domain" description="SWIM-type" evidence="3">
    <location>
        <begin position="131"/>
        <end position="160"/>
    </location>
</feature>
<sequence>MRTAARGFPSFGRIPRKLGPIAATSWGRAWNAAMEDVAVDEQPLKDGRKLAHTGVIGPITLSPGLVRAEIGDGGELLGTLIELPTMTDRAWELVLEQISARAGHVAALLDGELSGELITELAEAGLPLVPLPSELEPECDCSMGYEIPCKHAAALSYQVSWLLDAEPFLLMLLRGMDQQELTRRLSSRKRPRARPRRGTSIAAAYKREPGPLPEISAEPPTGPYPVVDIEPPPGLPDFLVPRMFANAVWQARDLLGDLVNAEPTPWIEMYQDNVRLSVLYPELIADHLGSHETAAAWRLGGRAGLAVEKEKRKLTPTELAKARAALEAAELGEFEVGKEWGEPCNHFTFTGQRRQLRLGEDGLWYSYYDMKGWGQWLMAGPPDRDPAVAFDVPPPDKPKRALRRRLPKC</sequence>
<keyword evidence="5" id="KW-1185">Reference proteome</keyword>
<keyword evidence="1" id="KW-0479">Metal-binding</keyword>
<dbReference type="PANTHER" id="PTHR38133:SF1">
    <property type="entry name" value="SLR1429 PROTEIN"/>
    <property type="match status" value="1"/>
</dbReference>
<comment type="caution">
    <text evidence="4">The sequence shown here is derived from an EMBL/GenBank/DDBJ whole genome shotgun (WGS) entry which is preliminary data.</text>
</comment>
<evidence type="ECO:0000313" key="5">
    <source>
        <dbReference type="Proteomes" id="UP001501747"/>
    </source>
</evidence>
<dbReference type="Proteomes" id="UP001501747">
    <property type="component" value="Unassembled WGS sequence"/>
</dbReference>
<evidence type="ECO:0000259" key="3">
    <source>
        <dbReference type="PROSITE" id="PS50966"/>
    </source>
</evidence>
<dbReference type="RefSeq" id="WP_344879193.1">
    <property type="nucleotide sequence ID" value="NZ_BAABAL010000018.1"/>
</dbReference>
<dbReference type="Pfam" id="PF04434">
    <property type="entry name" value="SWIM"/>
    <property type="match status" value="1"/>
</dbReference>
<keyword evidence="1" id="KW-0862">Zinc</keyword>
<dbReference type="PANTHER" id="PTHR38133">
    <property type="entry name" value="SLR1429 PROTEIN"/>
    <property type="match status" value="1"/>
</dbReference>
<feature type="region of interest" description="Disordered" evidence="2">
    <location>
        <begin position="384"/>
        <end position="409"/>
    </location>
</feature>